<evidence type="ECO:0000313" key="2">
    <source>
        <dbReference type="Proteomes" id="UP000789525"/>
    </source>
</evidence>
<proteinExistence type="predicted"/>
<name>A0ACA9R792_9GLOM</name>
<feature type="non-terminal residue" evidence="1">
    <location>
        <position position="115"/>
    </location>
</feature>
<accession>A0ACA9R792</accession>
<dbReference type="EMBL" id="CAJVPT010070849">
    <property type="protein sequence ID" value="CAG8779896.1"/>
    <property type="molecule type" value="Genomic_DNA"/>
</dbReference>
<dbReference type="Proteomes" id="UP000789525">
    <property type="component" value="Unassembled WGS sequence"/>
</dbReference>
<organism evidence="1 2">
    <name type="scientific">Acaulospora colombiana</name>
    <dbReference type="NCBI Taxonomy" id="27376"/>
    <lineage>
        <taxon>Eukaryota</taxon>
        <taxon>Fungi</taxon>
        <taxon>Fungi incertae sedis</taxon>
        <taxon>Mucoromycota</taxon>
        <taxon>Glomeromycotina</taxon>
        <taxon>Glomeromycetes</taxon>
        <taxon>Diversisporales</taxon>
        <taxon>Acaulosporaceae</taxon>
        <taxon>Acaulospora</taxon>
    </lineage>
</organism>
<evidence type="ECO:0000313" key="1">
    <source>
        <dbReference type="EMBL" id="CAG8779896.1"/>
    </source>
</evidence>
<sequence>MGGGGMKPIDSVGVAMLRKDLQKNLQKSNQPTRRANPMAARRPLAPVQPRPSVARPIDTCTKDWWRGQQVDRFPQLICKILIYTPELDDRIDEFAEMVRVHYQLEEIGDPASTSD</sequence>
<keyword evidence="2" id="KW-1185">Reference proteome</keyword>
<comment type="caution">
    <text evidence="1">The sequence shown here is derived from an EMBL/GenBank/DDBJ whole genome shotgun (WGS) entry which is preliminary data.</text>
</comment>
<gene>
    <name evidence="1" type="ORF">ACOLOM_LOCUS14275</name>
</gene>
<reference evidence="1" key="1">
    <citation type="submission" date="2021-06" db="EMBL/GenBank/DDBJ databases">
        <authorList>
            <person name="Kallberg Y."/>
            <person name="Tangrot J."/>
            <person name="Rosling A."/>
        </authorList>
    </citation>
    <scope>NUCLEOTIDE SEQUENCE</scope>
    <source>
        <strain evidence="1">CL356</strain>
    </source>
</reference>
<protein>
    <submittedName>
        <fullName evidence="1">4435_t:CDS:1</fullName>
    </submittedName>
</protein>